<reference evidence="2 3" key="1">
    <citation type="submission" date="2021-06" db="EMBL/GenBank/DDBJ databases">
        <title>Halomicroarcula sp. a new haloarchaeum isolated from saline soil.</title>
        <authorList>
            <person name="Duran-Viseras A."/>
            <person name="Sanchez-Porro C."/>
            <person name="Ventosa A."/>
        </authorList>
    </citation>
    <scope>NUCLEOTIDE SEQUENCE [LARGE SCALE GENOMIC DNA]</scope>
    <source>
        <strain evidence="2 3">F13</strain>
    </source>
</reference>
<dbReference type="EMBL" id="RKLR01000014">
    <property type="protein sequence ID" value="MBX0325491.1"/>
    <property type="molecule type" value="Genomic_DNA"/>
</dbReference>
<dbReference type="PANTHER" id="PTHR39199:SF1">
    <property type="entry name" value="BLR5128 PROTEIN"/>
    <property type="match status" value="1"/>
</dbReference>
<dbReference type="AlphaFoldDB" id="A0AAW4PWD1"/>
<dbReference type="SUPFAM" id="SSF55021">
    <property type="entry name" value="ACT-like"/>
    <property type="match status" value="1"/>
</dbReference>
<name>A0AAW4PWD1_9EURY</name>
<dbReference type="Proteomes" id="UP001430377">
    <property type="component" value="Unassembled WGS sequence"/>
</dbReference>
<dbReference type="Gene3D" id="3.30.2130.10">
    <property type="entry name" value="VC0802-like"/>
    <property type="match status" value="1"/>
</dbReference>
<sequence length="128" mass="13708">MDPSEVLDGATVVVADGVYAVCRTDDPDPDAFATIQDDSETTVVVDEASPTVAEAVEVDRGWRRLTFDVTLPFDLVGFLSVVASALADADVSVFVVSAYSTDHVLVKASDLDRATQTLRELGCTVRRK</sequence>
<comment type="caution">
    <text evidence="2">The sequence shown here is derived from an EMBL/GenBank/DDBJ whole genome shotgun (WGS) entry which is preliminary data.</text>
</comment>
<dbReference type="PANTHER" id="PTHR39199">
    <property type="entry name" value="BLR5128 PROTEIN"/>
    <property type="match status" value="1"/>
</dbReference>
<keyword evidence="3" id="KW-1185">Reference proteome</keyword>
<gene>
    <name evidence="2" type="ORF">EGH21_20905</name>
</gene>
<organism evidence="2 3">
    <name type="scientific">Haloarcula rubra</name>
    <dbReference type="NCBI Taxonomy" id="2487747"/>
    <lineage>
        <taxon>Archaea</taxon>
        <taxon>Methanobacteriati</taxon>
        <taxon>Methanobacteriota</taxon>
        <taxon>Stenosarchaea group</taxon>
        <taxon>Halobacteria</taxon>
        <taxon>Halobacteriales</taxon>
        <taxon>Haloarculaceae</taxon>
        <taxon>Haloarcula</taxon>
    </lineage>
</organism>
<evidence type="ECO:0000313" key="2">
    <source>
        <dbReference type="EMBL" id="MBX0325491.1"/>
    </source>
</evidence>
<dbReference type="InterPro" id="IPR045865">
    <property type="entry name" value="ACT-like_dom_sf"/>
</dbReference>
<evidence type="ECO:0000313" key="3">
    <source>
        <dbReference type="Proteomes" id="UP001430377"/>
    </source>
</evidence>
<accession>A0AAW4PWD1</accession>
<dbReference type="InterPro" id="IPR027795">
    <property type="entry name" value="CASTOR_ACT_dom"/>
</dbReference>
<proteinExistence type="predicted"/>
<dbReference type="Pfam" id="PF13840">
    <property type="entry name" value="ACT_7"/>
    <property type="match status" value="1"/>
</dbReference>
<feature type="domain" description="CASTOR ACT" evidence="1">
    <location>
        <begin position="57"/>
        <end position="120"/>
    </location>
</feature>
<evidence type="ECO:0000259" key="1">
    <source>
        <dbReference type="Pfam" id="PF13840"/>
    </source>
</evidence>
<dbReference type="RefSeq" id="WP_220620356.1">
    <property type="nucleotide sequence ID" value="NZ_RKLR01000014.1"/>
</dbReference>
<protein>
    <submittedName>
        <fullName evidence="2">ACT domain-containing protein</fullName>
    </submittedName>
</protein>